<comment type="caution">
    <text evidence="1">The sequence shown here is derived from an EMBL/GenBank/DDBJ whole genome shotgun (WGS) entry which is preliminary data.</text>
</comment>
<accession>A0ACB9ZEM5</accession>
<proteinExistence type="predicted"/>
<dbReference type="Proteomes" id="UP001497700">
    <property type="component" value="Unassembled WGS sequence"/>
</dbReference>
<organism evidence="1 2">
    <name type="scientific">Hypoxylon rubiginosum</name>
    <dbReference type="NCBI Taxonomy" id="110542"/>
    <lineage>
        <taxon>Eukaryota</taxon>
        <taxon>Fungi</taxon>
        <taxon>Dikarya</taxon>
        <taxon>Ascomycota</taxon>
        <taxon>Pezizomycotina</taxon>
        <taxon>Sordariomycetes</taxon>
        <taxon>Xylariomycetidae</taxon>
        <taxon>Xylariales</taxon>
        <taxon>Hypoxylaceae</taxon>
        <taxon>Hypoxylon</taxon>
    </lineage>
</organism>
<gene>
    <name evidence="1" type="ORF">F4820DRAFT_469575</name>
</gene>
<sequence length="1341" mass="151808">MAQTASQDTDVALIGDVSIGPDGRDPSIALPRIQHFLVDEDSYRHPGWQYRLEAVSQYIEEANKARLRGDLGYDDPHVAALLDDVRILVQVHLNFDKWKTAPSRWLTDILPASNTSRRLPPLPDQPIPPPPNKKRIRRKWTDLGTGPQARSVVFPKLPGGKAEVDRYDVDEEVYFEGVRNGDVSKVDPSTNRFQLENDRFEFCIEGGMDATCDVQPPRTAPGATEKEFYQARGWQRAAIQQCINMFTNHENRVINTPWRRVVLPFKEPLPLPKEIVYHARALPPDRIAEGLKDPFPWVYWYSQYSQLRDTMSGWERRRYNINNWNDFQRSALPMNFNGPYLYDGLSIYDDHWLKIGAYLRRLHALMFDAVNKAPRTFLLAILRDIEAGRNWKTGEDPSPRDERPDIWRRGDIDEVDGPYSDAVLLDEVDAAWLRFLCEPSRNREMCDPRSQVDDNLAILFQTRLEDFFDNTAVSGVSKIPREEVFDVDLQLWAEEYFSVTSPIQDALAYINGGPGAGESQGNDTYQFTREEAQEHIVRLGAIGRCIYEVGSDGMIANVTRPPYNLHPEHRVRWRHENREAFVDSQRRYREVMIGHMMDAHAIMDKPEDSGPEEFSGILDHITTSEPLGVLLRAAQKTADPERLSEALLRRKIYPEHGWVPGSYEDDSIEGQRQAPSWSDLMDWHTVGRTAEPQLAKAGAFEVPERTVQFFRSLAYRMGRTLAHVQDIERRLQYSVSAPDATSGAPQPTGETRLWKSISQDTLLQGIKHWRESITYGAGEIELLPPTLQYVIDKADPDGTVQLDLKTRGMDAVTTRFQGEKVENLEKFQPAITLETIVREGIVRDCVLNRNTLYPGRLMDFEDSSGYYKDSKNWRPNKLFTGHTRPSLFKWATKEQRRYQAPFTRKAFFSMQRWPLFQQRPERQDFIKRRADEIPRVNPSLPGQRYGVLTPRLPSRVWEGTKGTIPADGTKAAEGTKAPPGTNGTRDPTPTKVTGGPGEGAVDQASTLPSNNNASAMTSKVATQQGGQGGPGGERPTLTRRLIPLTRPREKFIPGPAIFPMAETLLQQIALSQTLTRMIYPQPEPKWYEKVANLYKTVTKIPEPLVPLLPVAKEWEVPRSNPRKRKIPADFILDPELRPGKRIYAEPKQPKTKLSNQAQEALKAQKAAEVQQAKQAQAGKQIQATQDDSENTVDKRPWKGLSVPKTTLGGALTALAESGTIQHDDVKFPTAEQLIQSSNADVDTVDANYKTTAYNVNEALQDLTGPGRPFSARSYHLGLIATGGDKGLSYEIINTNREDVPDKDRYWVWIYVDTTTNAYTGISFDVTTRPGSAATPTDYTKK</sequence>
<keyword evidence="2" id="KW-1185">Reference proteome</keyword>
<protein>
    <submittedName>
        <fullName evidence="1">Uncharacterized protein</fullName>
    </submittedName>
</protein>
<evidence type="ECO:0000313" key="2">
    <source>
        <dbReference type="Proteomes" id="UP001497700"/>
    </source>
</evidence>
<dbReference type="EMBL" id="MU393425">
    <property type="protein sequence ID" value="KAI4870187.1"/>
    <property type="molecule type" value="Genomic_DNA"/>
</dbReference>
<name>A0ACB9ZEM5_9PEZI</name>
<evidence type="ECO:0000313" key="1">
    <source>
        <dbReference type="EMBL" id="KAI4870187.1"/>
    </source>
</evidence>
<reference evidence="1 2" key="1">
    <citation type="journal article" date="2022" name="New Phytol.">
        <title>Ecological generalism drives hyperdiversity of secondary metabolite gene clusters in xylarialean endophytes.</title>
        <authorList>
            <person name="Franco M.E.E."/>
            <person name="Wisecaver J.H."/>
            <person name="Arnold A.E."/>
            <person name="Ju Y.M."/>
            <person name="Slot J.C."/>
            <person name="Ahrendt S."/>
            <person name="Moore L.P."/>
            <person name="Eastman K.E."/>
            <person name="Scott K."/>
            <person name="Konkel Z."/>
            <person name="Mondo S.J."/>
            <person name="Kuo A."/>
            <person name="Hayes R.D."/>
            <person name="Haridas S."/>
            <person name="Andreopoulos B."/>
            <person name="Riley R."/>
            <person name="LaButti K."/>
            <person name="Pangilinan J."/>
            <person name="Lipzen A."/>
            <person name="Amirebrahimi M."/>
            <person name="Yan J."/>
            <person name="Adam C."/>
            <person name="Keymanesh K."/>
            <person name="Ng V."/>
            <person name="Louie K."/>
            <person name="Northen T."/>
            <person name="Drula E."/>
            <person name="Henrissat B."/>
            <person name="Hsieh H.M."/>
            <person name="Youens-Clark K."/>
            <person name="Lutzoni F."/>
            <person name="Miadlikowska J."/>
            <person name="Eastwood D.C."/>
            <person name="Hamelin R.C."/>
            <person name="Grigoriev I.V."/>
            <person name="U'Ren J.M."/>
        </authorList>
    </citation>
    <scope>NUCLEOTIDE SEQUENCE [LARGE SCALE GENOMIC DNA]</scope>
    <source>
        <strain evidence="1 2">CBS 119005</strain>
    </source>
</reference>